<dbReference type="EMBL" id="CP013002">
    <property type="protein sequence ID" value="ALL14374.1"/>
    <property type="molecule type" value="Genomic_DNA"/>
</dbReference>
<feature type="domain" description="PDZ" evidence="2">
    <location>
        <begin position="28"/>
        <end position="93"/>
    </location>
</feature>
<accession>A0A0P0P1N7</accession>
<dbReference type="AlphaFoldDB" id="A0A0P0P1N7"/>
<dbReference type="STRING" id="69395.AQ619_14035"/>
<dbReference type="InterPro" id="IPR001478">
    <property type="entry name" value="PDZ"/>
</dbReference>
<dbReference type="Pfam" id="PF00595">
    <property type="entry name" value="PDZ"/>
    <property type="match status" value="1"/>
</dbReference>
<dbReference type="Gene3D" id="2.30.42.10">
    <property type="match status" value="1"/>
</dbReference>
<dbReference type="PROSITE" id="PS50106">
    <property type="entry name" value="PDZ"/>
    <property type="match status" value="1"/>
</dbReference>
<dbReference type="OrthoDB" id="9932391at2"/>
<gene>
    <name evidence="3" type="ORF">AQ619_14035</name>
</gene>
<keyword evidence="4" id="KW-1185">Reference proteome</keyword>
<dbReference type="InterPro" id="IPR036034">
    <property type="entry name" value="PDZ_sf"/>
</dbReference>
<reference evidence="3 4" key="1">
    <citation type="submission" date="2015-10" db="EMBL/GenBank/DDBJ databases">
        <title>Conservation of the essential genome among Caulobacter and Brevundimonas species.</title>
        <authorList>
            <person name="Scott D."/>
            <person name="Ely B."/>
        </authorList>
    </citation>
    <scope>NUCLEOTIDE SEQUENCE [LARGE SCALE GENOMIC DNA]</scope>
    <source>
        <strain evidence="3 4">CB4</strain>
    </source>
</reference>
<dbReference type="KEGG" id="chq:AQ619_14035"/>
<name>A0A0P0P1N7_9CAUL</name>
<dbReference type="SMART" id="SM00228">
    <property type="entry name" value="PDZ"/>
    <property type="match status" value="1"/>
</dbReference>
<keyword evidence="1" id="KW-0732">Signal</keyword>
<proteinExistence type="predicted"/>
<evidence type="ECO:0000256" key="1">
    <source>
        <dbReference type="SAM" id="SignalP"/>
    </source>
</evidence>
<protein>
    <recommendedName>
        <fullName evidence="2">PDZ domain-containing protein</fullName>
    </recommendedName>
</protein>
<evidence type="ECO:0000259" key="2">
    <source>
        <dbReference type="PROSITE" id="PS50106"/>
    </source>
</evidence>
<organism evidence="3 4">
    <name type="scientific">Caulobacter henricii</name>
    <dbReference type="NCBI Taxonomy" id="69395"/>
    <lineage>
        <taxon>Bacteria</taxon>
        <taxon>Pseudomonadati</taxon>
        <taxon>Pseudomonadota</taxon>
        <taxon>Alphaproteobacteria</taxon>
        <taxon>Caulobacterales</taxon>
        <taxon>Caulobacteraceae</taxon>
        <taxon>Caulobacter</taxon>
    </lineage>
</organism>
<feature type="chain" id="PRO_5006052663" description="PDZ domain-containing protein" evidence="1">
    <location>
        <begin position="36"/>
        <end position="133"/>
    </location>
</feature>
<sequence>MRMTAADKIKLAPLRRSVVFGVTMLALAVSAEAGAKPRARKIGFSVQVMTTGLTKTTVAKIVVQQVQADSQAMEAGVAVGDELVRIDGTDVPGNSVFVLKKHMAFEPGVPKTVTFRRKTGAQFEAVFIRAAGL</sequence>
<dbReference type="SUPFAM" id="SSF50156">
    <property type="entry name" value="PDZ domain-like"/>
    <property type="match status" value="1"/>
</dbReference>
<dbReference type="Proteomes" id="UP000056905">
    <property type="component" value="Chromosome"/>
</dbReference>
<feature type="signal peptide" evidence="1">
    <location>
        <begin position="1"/>
        <end position="35"/>
    </location>
</feature>
<evidence type="ECO:0000313" key="4">
    <source>
        <dbReference type="Proteomes" id="UP000056905"/>
    </source>
</evidence>
<evidence type="ECO:0000313" key="3">
    <source>
        <dbReference type="EMBL" id="ALL14374.1"/>
    </source>
</evidence>